<dbReference type="PANTHER" id="PTHR31945:SF5">
    <property type="entry name" value="TRANSCRIPTION FACTOR SCREAM-LIKE PROTEIN"/>
    <property type="match status" value="1"/>
</dbReference>
<evidence type="ECO:0000313" key="6">
    <source>
        <dbReference type="Proteomes" id="UP001141552"/>
    </source>
</evidence>
<evidence type="ECO:0000259" key="4">
    <source>
        <dbReference type="Pfam" id="PF22754"/>
    </source>
</evidence>
<dbReference type="InterPro" id="IPR051358">
    <property type="entry name" value="TF_AMS/ICE1/BHLH6-like"/>
</dbReference>
<evidence type="ECO:0000256" key="2">
    <source>
        <dbReference type="ARBA" id="ARBA00023242"/>
    </source>
</evidence>
<keyword evidence="2" id="KW-0539">Nucleus</keyword>
<comment type="subcellular location">
    <subcellularLocation>
        <location evidence="1">Nucleus</location>
    </subcellularLocation>
</comment>
<evidence type="ECO:0000313" key="5">
    <source>
        <dbReference type="EMBL" id="KAJ4837855.1"/>
    </source>
</evidence>
<dbReference type="Proteomes" id="UP001141552">
    <property type="component" value="Unassembled WGS sequence"/>
</dbReference>
<accession>A0A9Q0JEN1</accession>
<feature type="coiled-coil region" evidence="3">
    <location>
        <begin position="10"/>
        <end position="37"/>
    </location>
</feature>
<organism evidence="5 6">
    <name type="scientific">Turnera subulata</name>
    <dbReference type="NCBI Taxonomy" id="218843"/>
    <lineage>
        <taxon>Eukaryota</taxon>
        <taxon>Viridiplantae</taxon>
        <taxon>Streptophyta</taxon>
        <taxon>Embryophyta</taxon>
        <taxon>Tracheophyta</taxon>
        <taxon>Spermatophyta</taxon>
        <taxon>Magnoliopsida</taxon>
        <taxon>eudicotyledons</taxon>
        <taxon>Gunneridae</taxon>
        <taxon>Pentapetalae</taxon>
        <taxon>rosids</taxon>
        <taxon>fabids</taxon>
        <taxon>Malpighiales</taxon>
        <taxon>Passifloraceae</taxon>
        <taxon>Turnera</taxon>
    </lineage>
</organism>
<dbReference type="GO" id="GO:0005634">
    <property type="term" value="C:nucleus"/>
    <property type="evidence" value="ECO:0007669"/>
    <property type="project" value="UniProtKB-SubCell"/>
</dbReference>
<dbReference type="PANTHER" id="PTHR31945">
    <property type="entry name" value="TRANSCRIPTION FACTOR SCREAM2-RELATED"/>
    <property type="match status" value="1"/>
</dbReference>
<keyword evidence="6" id="KW-1185">Reference proteome</keyword>
<sequence length="134" mass="15359">MLQRSNTAVVLDASNYIRDLKQKVERLNQEMTRDDEDSTGDNPLPTIRVEEQENGFLIKVYAERNCRGLLVFILEAFEELGLQVLQARVSSTNTFLLEAVAIRENKEEELVDAQEVEQVVMQSIQSWSELGDQQ</sequence>
<gene>
    <name evidence="5" type="ORF">Tsubulata_019735</name>
</gene>
<dbReference type="OrthoDB" id="1917523at2759"/>
<feature type="domain" description="Plant bHLH transcription factor ACT-like" evidence="4">
    <location>
        <begin position="47"/>
        <end position="124"/>
    </location>
</feature>
<dbReference type="AlphaFoldDB" id="A0A9Q0JEN1"/>
<dbReference type="InterPro" id="IPR054502">
    <property type="entry name" value="bHLH-TF_ACT-like_plant"/>
</dbReference>
<dbReference type="EMBL" id="JAKUCV010003720">
    <property type="protein sequence ID" value="KAJ4837855.1"/>
    <property type="molecule type" value="Genomic_DNA"/>
</dbReference>
<reference evidence="5" key="2">
    <citation type="journal article" date="2023" name="Plants (Basel)">
        <title>Annotation of the Turnera subulata (Passifloraceae) Draft Genome Reveals the S-Locus Evolved after the Divergence of Turneroideae from Passifloroideae in a Stepwise Manner.</title>
        <authorList>
            <person name="Henning P.M."/>
            <person name="Roalson E.H."/>
            <person name="Mir W."/>
            <person name="McCubbin A.G."/>
            <person name="Shore J.S."/>
        </authorList>
    </citation>
    <scope>NUCLEOTIDE SEQUENCE</scope>
    <source>
        <strain evidence="5">F60SS</strain>
    </source>
</reference>
<proteinExistence type="predicted"/>
<dbReference type="Pfam" id="PF22754">
    <property type="entry name" value="bHLH-TF_ACT-like_plant"/>
    <property type="match status" value="1"/>
</dbReference>
<name>A0A9Q0JEN1_9ROSI</name>
<keyword evidence="3" id="KW-0175">Coiled coil</keyword>
<evidence type="ECO:0000256" key="1">
    <source>
        <dbReference type="ARBA" id="ARBA00004123"/>
    </source>
</evidence>
<comment type="caution">
    <text evidence="5">The sequence shown here is derived from an EMBL/GenBank/DDBJ whole genome shotgun (WGS) entry which is preliminary data.</text>
</comment>
<evidence type="ECO:0000256" key="3">
    <source>
        <dbReference type="SAM" id="Coils"/>
    </source>
</evidence>
<reference evidence="5" key="1">
    <citation type="submission" date="2022-02" db="EMBL/GenBank/DDBJ databases">
        <authorList>
            <person name="Henning P.M."/>
            <person name="McCubbin A.G."/>
            <person name="Shore J.S."/>
        </authorList>
    </citation>
    <scope>NUCLEOTIDE SEQUENCE</scope>
    <source>
        <strain evidence="5">F60SS</strain>
        <tissue evidence="5">Leaves</tissue>
    </source>
</reference>
<dbReference type="GO" id="GO:0043565">
    <property type="term" value="F:sequence-specific DNA binding"/>
    <property type="evidence" value="ECO:0007669"/>
    <property type="project" value="TreeGrafter"/>
</dbReference>
<dbReference type="GO" id="GO:0003700">
    <property type="term" value="F:DNA-binding transcription factor activity"/>
    <property type="evidence" value="ECO:0007669"/>
    <property type="project" value="TreeGrafter"/>
</dbReference>
<protein>
    <recommendedName>
        <fullName evidence="4">Plant bHLH transcription factor ACT-like domain-containing protein</fullName>
    </recommendedName>
</protein>